<dbReference type="EMBL" id="BLLF01008820">
    <property type="protein sequence ID" value="GFH33533.1"/>
    <property type="molecule type" value="Genomic_DNA"/>
</dbReference>
<organism evidence="1 2">
    <name type="scientific">Haematococcus lacustris</name>
    <name type="common">Green alga</name>
    <name type="synonym">Haematococcus pluvialis</name>
    <dbReference type="NCBI Taxonomy" id="44745"/>
    <lineage>
        <taxon>Eukaryota</taxon>
        <taxon>Viridiplantae</taxon>
        <taxon>Chlorophyta</taxon>
        <taxon>core chlorophytes</taxon>
        <taxon>Chlorophyceae</taxon>
        <taxon>CS clade</taxon>
        <taxon>Chlamydomonadales</taxon>
        <taxon>Haematococcaceae</taxon>
        <taxon>Haematococcus</taxon>
    </lineage>
</organism>
<dbReference type="AlphaFoldDB" id="A0A6A0AMM1"/>
<keyword evidence="2" id="KW-1185">Reference proteome</keyword>
<dbReference type="PANTHER" id="PTHR46333">
    <property type="entry name" value="CYTOKINESIS PROTEIN 3"/>
    <property type="match status" value="1"/>
</dbReference>
<dbReference type="Proteomes" id="UP000485058">
    <property type="component" value="Unassembled WGS sequence"/>
</dbReference>
<feature type="non-terminal residue" evidence="1">
    <location>
        <position position="91"/>
    </location>
</feature>
<comment type="caution">
    <text evidence="1">The sequence shown here is derived from an EMBL/GenBank/DDBJ whole genome shotgun (WGS) entry which is preliminary data.</text>
</comment>
<protein>
    <submittedName>
        <fullName evidence="1">TGc domain-containing protein</fullName>
    </submittedName>
</protein>
<evidence type="ECO:0000313" key="1">
    <source>
        <dbReference type="EMBL" id="GFH33533.1"/>
    </source>
</evidence>
<reference evidence="1 2" key="1">
    <citation type="submission" date="2020-02" db="EMBL/GenBank/DDBJ databases">
        <title>Draft genome sequence of Haematococcus lacustris strain NIES-144.</title>
        <authorList>
            <person name="Morimoto D."/>
            <person name="Nakagawa S."/>
            <person name="Yoshida T."/>
            <person name="Sawayama S."/>
        </authorList>
    </citation>
    <scope>NUCLEOTIDE SEQUENCE [LARGE SCALE GENOMIC DNA]</scope>
    <source>
        <strain evidence="1 2">NIES-144</strain>
    </source>
</reference>
<sequence length="91" mass="9915">LAKACDLEAVLIPGYWKGAGTVPPGDCLAAHNHCWAGVKVCGCWRLVDPSWSALQRAQAADTPVAPFFTPPEAWLHSYLPLEAHWQLLPEP</sequence>
<accession>A0A6A0AMM1</accession>
<name>A0A6A0AMM1_HAELA</name>
<evidence type="ECO:0000313" key="2">
    <source>
        <dbReference type="Proteomes" id="UP000485058"/>
    </source>
</evidence>
<proteinExistence type="predicted"/>
<dbReference type="InterPro" id="IPR052557">
    <property type="entry name" value="CAP/Cytokinesis_protein"/>
</dbReference>
<feature type="non-terminal residue" evidence="1">
    <location>
        <position position="1"/>
    </location>
</feature>
<gene>
    <name evidence="1" type="ORF">HaLaN_32919</name>
</gene>
<dbReference type="GO" id="GO:0005737">
    <property type="term" value="C:cytoplasm"/>
    <property type="evidence" value="ECO:0007669"/>
    <property type="project" value="TreeGrafter"/>
</dbReference>
<dbReference type="PANTHER" id="PTHR46333:SF2">
    <property type="entry name" value="CYTOKINESIS PROTEIN 3"/>
    <property type="match status" value="1"/>
</dbReference>